<keyword evidence="6" id="KW-0408">Iron</keyword>
<dbReference type="InterPro" id="IPR005123">
    <property type="entry name" value="Oxoglu/Fe-dep_dioxygenase_dom"/>
</dbReference>
<dbReference type="SMART" id="SM00702">
    <property type="entry name" value="P4Hc"/>
    <property type="match status" value="1"/>
</dbReference>
<keyword evidence="3" id="KW-0847">Vitamin C</keyword>
<evidence type="ECO:0000256" key="5">
    <source>
        <dbReference type="ARBA" id="ARBA00023002"/>
    </source>
</evidence>
<name>A0AAP9YFC2_9GAMM</name>
<dbReference type="GO" id="GO:0031418">
    <property type="term" value="F:L-ascorbic acid binding"/>
    <property type="evidence" value="ECO:0007669"/>
    <property type="project" value="UniProtKB-KW"/>
</dbReference>
<dbReference type="Gene3D" id="2.60.120.620">
    <property type="entry name" value="q2cbj1_9rhob like domain"/>
    <property type="match status" value="1"/>
</dbReference>
<evidence type="ECO:0000259" key="7">
    <source>
        <dbReference type="PROSITE" id="PS51471"/>
    </source>
</evidence>
<keyword evidence="2" id="KW-0479">Metal-binding</keyword>
<dbReference type="InterPro" id="IPR044862">
    <property type="entry name" value="Pro_4_hyd_alph_FE2OG_OXY"/>
</dbReference>
<evidence type="ECO:0000313" key="8">
    <source>
        <dbReference type="EMBL" id="QQE89512.1"/>
    </source>
</evidence>
<dbReference type="EMBL" id="CP066310">
    <property type="protein sequence ID" value="QQE89512.1"/>
    <property type="molecule type" value="Genomic_DNA"/>
</dbReference>
<organism evidence="8 9">
    <name type="scientific">Azotobacter chroococcum</name>
    <dbReference type="NCBI Taxonomy" id="353"/>
    <lineage>
        <taxon>Bacteria</taxon>
        <taxon>Pseudomonadati</taxon>
        <taxon>Pseudomonadota</taxon>
        <taxon>Gammaproteobacteria</taxon>
        <taxon>Pseudomonadales</taxon>
        <taxon>Pseudomonadaceae</taxon>
        <taxon>Azotobacter</taxon>
    </lineage>
</organism>
<evidence type="ECO:0000256" key="6">
    <source>
        <dbReference type="ARBA" id="ARBA00023004"/>
    </source>
</evidence>
<dbReference type="GO" id="GO:0051213">
    <property type="term" value="F:dioxygenase activity"/>
    <property type="evidence" value="ECO:0007669"/>
    <property type="project" value="UniProtKB-KW"/>
</dbReference>
<feature type="domain" description="Fe2OG dioxygenase" evidence="7">
    <location>
        <begin position="95"/>
        <end position="205"/>
    </location>
</feature>
<keyword evidence="5" id="KW-0560">Oxidoreductase</keyword>
<dbReference type="RefSeq" id="WP_198867291.1">
    <property type="nucleotide sequence ID" value="NZ_CP066310.1"/>
</dbReference>
<reference evidence="8 9" key="1">
    <citation type="submission" date="2020-12" db="EMBL/GenBank/DDBJ databases">
        <title>Genomic Analysis and Response surface optimization of nitrogen-fixing conditions for A. chroococcum strain HR1, Isolation from rhizosphere soil.</title>
        <authorList>
            <person name="Li J."/>
            <person name="Yang H."/>
            <person name="Liu H."/>
            <person name="Wang C."/>
            <person name="Tian Y."/>
            <person name="Lu X.Y."/>
        </authorList>
    </citation>
    <scope>NUCLEOTIDE SEQUENCE [LARGE SCALE GENOMIC DNA]</scope>
    <source>
        <strain evidence="8 9">HR1</strain>
    </source>
</reference>
<dbReference type="Pfam" id="PF13640">
    <property type="entry name" value="2OG-FeII_Oxy_3"/>
    <property type="match status" value="1"/>
</dbReference>
<dbReference type="AlphaFoldDB" id="A0AAP9YFC2"/>
<keyword evidence="4" id="KW-0223">Dioxygenase</keyword>
<sequence>MNEMRYDNFIQSASGFTVWHGAVPRHVCARTIDALGRADSKLGAVLRRGIAHHDIGIRLCTEYILSYANTEDDVANAIRHAGREAMSLAKLARARLDGPKFCCYQKDGFFRAHRDRSVDIQDPPSVQTRTISLVCLLNDTDASDGLPVFDGGALVLYVPGAHGAIVPVNVPLLAGSIVAFPSDLLHEVRPVRGGVRFSAVAWLYDVQPIRRGMTC</sequence>
<dbReference type="GO" id="GO:0016705">
    <property type="term" value="F:oxidoreductase activity, acting on paired donors, with incorporation or reduction of molecular oxygen"/>
    <property type="evidence" value="ECO:0007669"/>
    <property type="project" value="InterPro"/>
</dbReference>
<evidence type="ECO:0000256" key="4">
    <source>
        <dbReference type="ARBA" id="ARBA00022964"/>
    </source>
</evidence>
<protein>
    <submittedName>
        <fullName evidence="8">2OG-Fe(II) oxygenase</fullName>
    </submittedName>
</protein>
<dbReference type="InterPro" id="IPR006620">
    <property type="entry name" value="Pro_4_hyd_alph"/>
</dbReference>
<dbReference type="GO" id="GO:0005506">
    <property type="term" value="F:iron ion binding"/>
    <property type="evidence" value="ECO:0007669"/>
    <property type="project" value="InterPro"/>
</dbReference>
<evidence type="ECO:0000256" key="1">
    <source>
        <dbReference type="ARBA" id="ARBA00001961"/>
    </source>
</evidence>
<dbReference type="Proteomes" id="UP000596192">
    <property type="component" value="Chromosome"/>
</dbReference>
<evidence type="ECO:0000256" key="3">
    <source>
        <dbReference type="ARBA" id="ARBA00022896"/>
    </source>
</evidence>
<accession>A0AAP9YFC2</accession>
<evidence type="ECO:0000313" key="9">
    <source>
        <dbReference type="Proteomes" id="UP000596192"/>
    </source>
</evidence>
<proteinExistence type="predicted"/>
<gene>
    <name evidence="8" type="ORF">GKQ51_03935</name>
</gene>
<comment type="cofactor">
    <cofactor evidence="1">
        <name>L-ascorbate</name>
        <dbReference type="ChEBI" id="CHEBI:38290"/>
    </cofactor>
</comment>
<dbReference type="SUPFAM" id="SSF51197">
    <property type="entry name" value="Clavaminate synthase-like"/>
    <property type="match status" value="1"/>
</dbReference>
<evidence type="ECO:0000256" key="2">
    <source>
        <dbReference type="ARBA" id="ARBA00022723"/>
    </source>
</evidence>
<dbReference type="PROSITE" id="PS51471">
    <property type="entry name" value="FE2OG_OXY"/>
    <property type="match status" value="1"/>
</dbReference>